<evidence type="ECO:0000256" key="1">
    <source>
        <dbReference type="SAM" id="Phobius"/>
    </source>
</evidence>
<gene>
    <name evidence="2" type="ORF">NDI54_05960</name>
</gene>
<feature type="transmembrane region" description="Helical" evidence="1">
    <location>
        <begin position="82"/>
        <end position="106"/>
    </location>
</feature>
<name>A0AAE4JG35_9EURY</name>
<keyword evidence="1" id="KW-1133">Transmembrane helix</keyword>
<organism evidence="2 3">
    <name type="scientific">Haloarcula terrestris</name>
    <dbReference type="NCBI Taxonomy" id="2950533"/>
    <lineage>
        <taxon>Archaea</taxon>
        <taxon>Methanobacteriati</taxon>
        <taxon>Methanobacteriota</taxon>
        <taxon>Stenosarchaea group</taxon>
        <taxon>Halobacteria</taxon>
        <taxon>Halobacteriales</taxon>
        <taxon>Haloarculaceae</taxon>
        <taxon>Haloarcula</taxon>
    </lineage>
</organism>
<sequence>MTDSGHRPAFTSRLLAGVSLGILWYSIVSILVVGVFLLSQRLGPLPGIETSAAIGFSLTVAAFAIGYYRSRRIDSHTEETRVRVWTIAFVLSFGGVFAIASIVATMTVPPDFYQLTVAYGGVHLVAVTVAVITAQWRSQSQSTDE</sequence>
<comment type="caution">
    <text evidence="2">The sequence shown here is derived from an EMBL/GenBank/DDBJ whole genome shotgun (WGS) entry which is preliminary data.</text>
</comment>
<dbReference type="AlphaFoldDB" id="A0AAE4JG35"/>
<feature type="transmembrane region" description="Helical" evidence="1">
    <location>
        <begin position="14"/>
        <end position="38"/>
    </location>
</feature>
<keyword evidence="3" id="KW-1185">Reference proteome</keyword>
<dbReference type="RefSeq" id="WP_310895564.1">
    <property type="nucleotide sequence ID" value="NZ_JAMQOM010000002.1"/>
</dbReference>
<keyword evidence="1" id="KW-0812">Transmembrane</keyword>
<dbReference type="EMBL" id="JAMQOM010000002">
    <property type="protein sequence ID" value="MDS0220897.1"/>
    <property type="molecule type" value="Genomic_DNA"/>
</dbReference>
<feature type="transmembrane region" description="Helical" evidence="1">
    <location>
        <begin position="50"/>
        <end position="70"/>
    </location>
</feature>
<protein>
    <submittedName>
        <fullName evidence="2">Uncharacterized protein</fullName>
    </submittedName>
</protein>
<keyword evidence="1" id="KW-0472">Membrane</keyword>
<feature type="transmembrane region" description="Helical" evidence="1">
    <location>
        <begin position="112"/>
        <end position="132"/>
    </location>
</feature>
<dbReference type="Proteomes" id="UP001253439">
    <property type="component" value="Unassembled WGS sequence"/>
</dbReference>
<proteinExistence type="predicted"/>
<accession>A0AAE4JG35</accession>
<evidence type="ECO:0000313" key="3">
    <source>
        <dbReference type="Proteomes" id="UP001253439"/>
    </source>
</evidence>
<reference evidence="2 3" key="1">
    <citation type="submission" date="2022-06" db="EMBL/GenBank/DDBJ databases">
        <title>Haloarcula sp. a new haloarchaeum isolate from saline soil.</title>
        <authorList>
            <person name="Strakova D."/>
            <person name="Galisteo C."/>
            <person name="Sanchez-Porro C."/>
            <person name="Ventosa A."/>
        </authorList>
    </citation>
    <scope>NUCLEOTIDE SEQUENCE [LARGE SCALE GENOMIC DNA]</scope>
    <source>
        <strain evidence="2 3">S1AR25-5A</strain>
    </source>
</reference>
<evidence type="ECO:0000313" key="2">
    <source>
        <dbReference type="EMBL" id="MDS0220897.1"/>
    </source>
</evidence>